<evidence type="ECO:0000259" key="2">
    <source>
        <dbReference type="Pfam" id="PF12697"/>
    </source>
</evidence>
<evidence type="ECO:0000313" key="3">
    <source>
        <dbReference type="EMBL" id="WAV90612.1"/>
    </source>
</evidence>
<reference evidence="3" key="1">
    <citation type="journal article" date="2022" name="Front. Microbiol.">
        <title>New perspectives on an old grouping: The genomic and phenotypic variability of Oxalobacter formigenes and the implications for calcium oxalate stone prevention.</title>
        <authorList>
            <person name="Chmiel J.A."/>
            <person name="Carr C."/>
            <person name="Stuivenberg G.A."/>
            <person name="Venema R."/>
            <person name="Chanyi R.M."/>
            <person name="Al K.F."/>
            <person name="Giguere D."/>
            <person name="Say H."/>
            <person name="Akouris P.P."/>
            <person name="Dominguez Romero S.A."/>
            <person name="Kwong A."/>
            <person name="Tai V."/>
            <person name="Koval S.F."/>
            <person name="Razvi H."/>
            <person name="Bjazevic J."/>
            <person name="Burton J.P."/>
        </authorList>
    </citation>
    <scope>NUCLEOTIDE SEQUENCE</scope>
    <source>
        <strain evidence="3">OxK</strain>
    </source>
</reference>
<feature type="domain" description="AB hydrolase-1" evidence="2">
    <location>
        <begin position="4"/>
        <end position="236"/>
    </location>
</feature>
<dbReference type="GO" id="GO:0016020">
    <property type="term" value="C:membrane"/>
    <property type="evidence" value="ECO:0007669"/>
    <property type="project" value="TreeGrafter"/>
</dbReference>
<dbReference type="PANTHER" id="PTHR43798:SF31">
    <property type="entry name" value="AB HYDROLASE SUPERFAMILY PROTEIN YCLE"/>
    <property type="match status" value="1"/>
</dbReference>
<accession>A0A9E9LCW1</accession>
<proteinExistence type="predicted"/>
<dbReference type="SUPFAM" id="SSF53474">
    <property type="entry name" value="alpha/beta-Hydrolases"/>
    <property type="match status" value="1"/>
</dbReference>
<dbReference type="InterPro" id="IPR029058">
    <property type="entry name" value="AB_hydrolase_fold"/>
</dbReference>
<organism evidence="3">
    <name type="scientific">Oxalobacter aliiformigenes</name>
    <dbReference type="NCBI Taxonomy" id="2946593"/>
    <lineage>
        <taxon>Bacteria</taxon>
        <taxon>Pseudomonadati</taxon>
        <taxon>Pseudomonadota</taxon>
        <taxon>Betaproteobacteria</taxon>
        <taxon>Burkholderiales</taxon>
        <taxon>Oxalobacteraceae</taxon>
        <taxon>Oxalobacter</taxon>
    </lineage>
</organism>
<dbReference type="EMBL" id="CP098251">
    <property type="protein sequence ID" value="WAV90612.1"/>
    <property type="molecule type" value="Genomic_DNA"/>
</dbReference>
<dbReference type="GO" id="GO:0016787">
    <property type="term" value="F:hydrolase activity"/>
    <property type="evidence" value="ECO:0007669"/>
    <property type="project" value="UniProtKB-KW"/>
</dbReference>
<gene>
    <name evidence="3" type="ORF">NB646_07015</name>
</gene>
<dbReference type="PANTHER" id="PTHR43798">
    <property type="entry name" value="MONOACYLGLYCEROL LIPASE"/>
    <property type="match status" value="1"/>
</dbReference>
<dbReference type="InterPro" id="IPR050266">
    <property type="entry name" value="AB_hydrolase_sf"/>
</dbReference>
<sequence length="244" mass="26899">MTKLVFWHGWGMSPDVWTDFMKDLCEVLSGDTVYEAVPLPGYAGTGLPDGDSLSSWADALMEGMPEPIVLCGWSMGAVLALSAACRYPERIERLVLFGATPCFVERHGWQAGMSQESARHFRDGVRADPVATLRRFVALFNRQDKQARAIVRRLSGLDIPPSPVLDAGLDFLDRADFRSLVPHIRQKVLLVHGENDPLMPPDAALWLAENLPDATLEILPDVAHAPFLSDSRQCARFVGAFLGD</sequence>
<dbReference type="PRINTS" id="PR00111">
    <property type="entry name" value="ABHYDROLASE"/>
</dbReference>
<keyword evidence="1 3" id="KW-0378">Hydrolase</keyword>
<protein>
    <submittedName>
        <fullName evidence="3">Alpha/beta fold hydrolase</fullName>
    </submittedName>
</protein>
<evidence type="ECO:0000256" key="1">
    <source>
        <dbReference type="ARBA" id="ARBA00022801"/>
    </source>
</evidence>
<dbReference type="InterPro" id="IPR000073">
    <property type="entry name" value="AB_hydrolase_1"/>
</dbReference>
<dbReference type="AlphaFoldDB" id="A0A9E9LCW1"/>
<dbReference type="Proteomes" id="UP001164819">
    <property type="component" value="Chromosome"/>
</dbReference>
<dbReference type="Pfam" id="PF12697">
    <property type="entry name" value="Abhydrolase_6"/>
    <property type="match status" value="1"/>
</dbReference>
<dbReference type="Gene3D" id="3.40.50.1820">
    <property type="entry name" value="alpha/beta hydrolase"/>
    <property type="match status" value="1"/>
</dbReference>
<dbReference type="RefSeq" id="WP_269315630.1">
    <property type="nucleotide sequence ID" value="NZ_CP098251.1"/>
</dbReference>
<name>A0A9E9LCW1_9BURK</name>